<dbReference type="FunFam" id="3.90.1530.30:FF:000001">
    <property type="entry name" value="Chromosome partitioning protein ParB"/>
    <property type="match status" value="1"/>
</dbReference>
<dbReference type="GO" id="GO:0005694">
    <property type="term" value="C:chromosome"/>
    <property type="evidence" value="ECO:0007669"/>
    <property type="project" value="TreeGrafter"/>
</dbReference>
<dbReference type="GO" id="GO:0007059">
    <property type="term" value="P:chromosome segregation"/>
    <property type="evidence" value="ECO:0007669"/>
    <property type="project" value="TreeGrafter"/>
</dbReference>
<dbReference type="SUPFAM" id="SSF110849">
    <property type="entry name" value="ParB/Sulfiredoxin"/>
    <property type="match status" value="1"/>
</dbReference>
<evidence type="ECO:0000259" key="3">
    <source>
        <dbReference type="SMART" id="SM00470"/>
    </source>
</evidence>
<dbReference type="Gene3D" id="3.90.1530.30">
    <property type="match status" value="1"/>
</dbReference>
<dbReference type="GO" id="GO:0003677">
    <property type="term" value="F:DNA binding"/>
    <property type="evidence" value="ECO:0007669"/>
    <property type="project" value="UniProtKB-KW"/>
</dbReference>
<dbReference type="NCBIfam" id="TIGR00180">
    <property type="entry name" value="parB_part"/>
    <property type="match status" value="1"/>
</dbReference>
<feature type="domain" description="ParB-like N-terminal" evidence="3">
    <location>
        <begin position="33"/>
        <end position="124"/>
    </location>
</feature>
<dbReference type="Gene3D" id="1.10.10.2830">
    <property type="match status" value="1"/>
</dbReference>
<name>W0M0I5_9BACT</name>
<dbReference type="EMBL" id="KF740630">
    <property type="protein sequence ID" value="AHG28740.1"/>
    <property type="molecule type" value="Genomic_DNA"/>
</dbReference>
<evidence type="ECO:0000313" key="4">
    <source>
        <dbReference type="EMBL" id="AHG28740.1"/>
    </source>
</evidence>
<dbReference type="CDD" id="cd16393">
    <property type="entry name" value="SPO0J_N"/>
    <property type="match status" value="1"/>
</dbReference>
<organism evidence="4">
    <name type="scientific">Aliarcobacter butzleri</name>
    <dbReference type="NCBI Taxonomy" id="28197"/>
    <lineage>
        <taxon>Bacteria</taxon>
        <taxon>Pseudomonadati</taxon>
        <taxon>Campylobacterota</taxon>
        <taxon>Epsilonproteobacteria</taxon>
        <taxon>Campylobacterales</taxon>
        <taxon>Arcobacteraceae</taxon>
        <taxon>Aliarcobacter</taxon>
    </lineage>
</organism>
<dbReference type="PANTHER" id="PTHR33375">
    <property type="entry name" value="CHROMOSOME-PARTITIONING PROTEIN PARB-RELATED"/>
    <property type="match status" value="1"/>
</dbReference>
<proteinExistence type="inferred from homology"/>
<geneLocation type="plasmid" evidence="4">
    <name>AB-1119-LD</name>
</geneLocation>
<dbReference type="InterPro" id="IPR003115">
    <property type="entry name" value="ParB_N"/>
</dbReference>
<keyword evidence="4" id="KW-0614">Plasmid</keyword>
<evidence type="ECO:0000256" key="1">
    <source>
        <dbReference type="ARBA" id="ARBA00006295"/>
    </source>
</evidence>
<comment type="similarity">
    <text evidence="1">Belongs to the ParB family.</text>
</comment>
<dbReference type="RefSeq" id="WP_032072641.1">
    <property type="nucleotide sequence ID" value="NC_025153.1"/>
</dbReference>
<evidence type="ECO:0000256" key="2">
    <source>
        <dbReference type="ARBA" id="ARBA00023125"/>
    </source>
</evidence>
<dbReference type="SMART" id="SM00470">
    <property type="entry name" value="ParB"/>
    <property type="match status" value="1"/>
</dbReference>
<dbReference type="InterPro" id="IPR050336">
    <property type="entry name" value="Chromosome_partition/occlusion"/>
</dbReference>
<dbReference type="AlphaFoldDB" id="W0M0I5"/>
<accession>W0M0I5</accession>
<dbReference type="Pfam" id="PF02195">
    <property type="entry name" value="ParB_N"/>
    <property type="match status" value="1"/>
</dbReference>
<dbReference type="InterPro" id="IPR004437">
    <property type="entry name" value="ParB/RepB/Spo0J"/>
</dbReference>
<dbReference type="InterPro" id="IPR036086">
    <property type="entry name" value="ParB/Sulfiredoxin_sf"/>
</dbReference>
<keyword evidence="2" id="KW-0238">DNA-binding</keyword>
<sequence>MPMEEINLDNLDFDEITKHNNFEKKDLKPLEVKELLVEMVTPDPNQPRKFFDEEKLQELSESIKEHGLQQPINVIDNGNGTYTILQGERRYRAHKLANLKTIKALVTVTINVNDDLEKQIIENTQRVNLSIYEEALSYKILWDSQKYPTKTVLAKKVSKKENYLSKMFSVLTIDEELLNHLAINNPKIGLEVLTEIAKVKDVKTQKDFYYQYIEGKITREDIRNRKKALVIGEGGEIIHEGQTTIKDILGEVEEAPVKTTKEEKQEETTTVEEVIKFDKKTKTILECHGFGTQNDLGTFISLHGDLEGAITIKEGRNKIEHSNNFNYKITIERIPVKK</sequence>
<reference evidence="4" key="1">
    <citation type="journal article" date="2014" name="PLoS ONE">
        <title>Presence and analysis of plasmids in human and animal associated arcobacter species.</title>
        <authorList>
            <person name="Douidah L."/>
            <person name="De Zutter L."/>
            <person name="Van Nieuwerburgh F."/>
            <person name="Deforce D."/>
            <person name="Ingmer H."/>
            <person name="Vandenberg O."/>
            <person name="Van den Abeele A.M."/>
            <person name="Houf K."/>
        </authorList>
    </citation>
    <scope>NUCLEOTIDE SEQUENCE</scope>
    <source>
        <strain evidence="4">AC1119</strain>
        <plasmid evidence="4">AB-1119-LD</plasmid>
    </source>
</reference>
<dbReference type="PANTHER" id="PTHR33375:SF1">
    <property type="entry name" value="CHROMOSOME-PARTITIONING PROTEIN PARB-RELATED"/>
    <property type="match status" value="1"/>
</dbReference>
<protein>
    <submittedName>
        <fullName evidence="4">ParB-like nuclease domain protein</fullName>
    </submittedName>
</protein>